<accession>A0A914M203</accession>
<comment type="subcellular location">
    <subcellularLocation>
        <location evidence="1">Membrane</location>
        <topology evidence="1">Multi-pass membrane protein</topology>
    </subcellularLocation>
</comment>
<reference evidence="7" key="1">
    <citation type="submission" date="2022-11" db="UniProtKB">
        <authorList>
            <consortium name="WormBaseParasite"/>
        </authorList>
    </citation>
    <scope>IDENTIFICATION</scope>
</reference>
<feature type="transmembrane region" description="Helical" evidence="5">
    <location>
        <begin position="180"/>
        <end position="199"/>
    </location>
</feature>
<keyword evidence="3 5" id="KW-1133">Transmembrane helix</keyword>
<dbReference type="Pfam" id="PF01925">
    <property type="entry name" value="TauE"/>
    <property type="match status" value="1"/>
</dbReference>
<keyword evidence="4 5" id="KW-0472">Membrane</keyword>
<evidence type="ECO:0000313" key="7">
    <source>
        <dbReference type="WBParaSite" id="Minc3s01180g21458"/>
    </source>
</evidence>
<feature type="transmembrane region" description="Helical" evidence="5">
    <location>
        <begin position="80"/>
        <end position="97"/>
    </location>
</feature>
<dbReference type="WBParaSite" id="Minc3s01180g21458">
    <property type="protein sequence ID" value="Minc3s01180g21458"/>
    <property type="gene ID" value="Minc3s01180g21458"/>
</dbReference>
<evidence type="ECO:0000256" key="1">
    <source>
        <dbReference type="ARBA" id="ARBA00004141"/>
    </source>
</evidence>
<feature type="transmembrane region" description="Helical" evidence="5">
    <location>
        <begin position="117"/>
        <end position="143"/>
    </location>
</feature>
<dbReference type="GO" id="GO:0016020">
    <property type="term" value="C:membrane"/>
    <property type="evidence" value="ECO:0007669"/>
    <property type="project" value="UniProtKB-SubCell"/>
</dbReference>
<keyword evidence="6" id="KW-1185">Reference proteome</keyword>
<feature type="transmembrane region" description="Helical" evidence="5">
    <location>
        <begin position="211"/>
        <end position="227"/>
    </location>
</feature>
<sequence>MPNQKQMENGLSPPLIENGYCNNSLEKIQKQKRKRTPSEWFKKYFWEGQKLHGISEEEKQIPLPSNATFEQKMLIKYKNFIALLIPFSVAQFIWWSSAIKYNFFPLYSTHWQMPLTMVVGSIIAGMTSEGGGAVAFPVMIFILHTKPHTARDFSIMIQAIGMTMAFFVIIFMRIQIEWRAIIFGTIGAIPGALIGFTLIEPLFSPQTEKMLFVSIWSSFAISLWILNCEKKRKTFNIIENFCFWKCIILILTGFIGATPTTVVIMAINSQFCIYWRAIIMSEPISQLAYNYIKVTVPVTSICAPIGSFLGSHFHRQA</sequence>
<keyword evidence="2 5" id="KW-0812">Transmembrane</keyword>
<evidence type="ECO:0000256" key="5">
    <source>
        <dbReference type="SAM" id="Phobius"/>
    </source>
</evidence>
<dbReference type="PANTHER" id="PTHR31154:SF4">
    <property type="entry name" value="MEMBRANE TRANSPORTER PROTEIN"/>
    <property type="match status" value="1"/>
</dbReference>
<feature type="transmembrane region" description="Helical" evidence="5">
    <location>
        <begin position="247"/>
        <end position="267"/>
    </location>
</feature>
<organism evidence="6 7">
    <name type="scientific">Meloidogyne incognita</name>
    <name type="common">Southern root-knot nematode worm</name>
    <name type="synonym">Oxyuris incognita</name>
    <dbReference type="NCBI Taxonomy" id="6306"/>
    <lineage>
        <taxon>Eukaryota</taxon>
        <taxon>Metazoa</taxon>
        <taxon>Ecdysozoa</taxon>
        <taxon>Nematoda</taxon>
        <taxon>Chromadorea</taxon>
        <taxon>Rhabditida</taxon>
        <taxon>Tylenchina</taxon>
        <taxon>Tylenchomorpha</taxon>
        <taxon>Tylenchoidea</taxon>
        <taxon>Meloidogynidae</taxon>
        <taxon>Meloidogyninae</taxon>
        <taxon>Meloidogyne</taxon>
        <taxon>Meloidogyne incognita group</taxon>
    </lineage>
</organism>
<dbReference type="AlphaFoldDB" id="A0A914M203"/>
<feature type="transmembrane region" description="Helical" evidence="5">
    <location>
        <begin position="155"/>
        <end position="174"/>
    </location>
</feature>
<evidence type="ECO:0000256" key="2">
    <source>
        <dbReference type="ARBA" id="ARBA00022692"/>
    </source>
</evidence>
<evidence type="ECO:0000256" key="3">
    <source>
        <dbReference type="ARBA" id="ARBA00022989"/>
    </source>
</evidence>
<dbReference type="PANTHER" id="PTHR31154">
    <property type="entry name" value="MEMBRANE TRANSPORTER PROTEIN"/>
    <property type="match status" value="1"/>
</dbReference>
<name>A0A914M203_MELIC</name>
<dbReference type="InterPro" id="IPR002781">
    <property type="entry name" value="TM_pro_TauE-like"/>
</dbReference>
<protein>
    <submittedName>
        <fullName evidence="7">Membrane transporter protein</fullName>
    </submittedName>
</protein>
<proteinExistence type="predicted"/>
<evidence type="ECO:0000256" key="4">
    <source>
        <dbReference type="ARBA" id="ARBA00023136"/>
    </source>
</evidence>
<evidence type="ECO:0000313" key="6">
    <source>
        <dbReference type="Proteomes" id="UP000887563"/>
    </source>
</evidence>
<dbReference type="Proteomes" id="UP000887563">
    <property type="component" value="Unplaced"/>
</dbReference>